<dbReference type="OrthoDB" id="10252227at2759"/>
<organism evidence="1 2">
    <name type="scientific">Colocasia esculenta</name>
    <name type="common">Wild taro</name>
    <name type="synonym">Arum esculentum</name>
    <dbReference type="NCBI Taxonomy" id="4460"/>
    <lineage>
        <taxon>Eukaryota</taxon>
        <taxon>Viridiplantae</taxon>
        <taxon>Streptophyta</taxon>
        <taxon>Embryophyta</taxon>
        <taxon>Tracheophyta</taxon>
        <taxon>Spermatophyta</taxon>
        <taxon>Magnoliopsida</taxon>
        <taxon>Liliopsida</taxon>
        <taxon>Araceae</taxon>
        <taxon>Aroideae</taxon>
        <taxon>Colocasieae</taxon>
        <taxon>Colocasia</taxon>
    </lineage>
</organism>
<keyword evidence="2" id="KW-1185">Reference proteome</keyword>
<evidence type="ECO:0000313" key="1">
    <source>
        <dbReference type="EMBL" id="MQL74204.1"/>
    </source>
</evidence>
<reference evidence="1" key="1">
    <citation type="submission" date="2017-07" db="EMBL/GenBank/DDBJ databases">
        <title>Taro Niue Genome Assembly and Annotation.</title>
        <authorList>
            <person name="Atibalentja N."/>
            <person name="Keating K."/>
            <person name="Fields C.J."/>
        </authorList>
    </citation>
    <scope>NUCLEOTIDE SEQUENCE</scope>
    <source>
        <strain evidence="1">Niue_2</strain>
        <tissue evidence="1">Leaf</tissue>
    </source>
</reference>
<proteinExistence type="predicted"/>
<name>A0A843TY01_COLES</name>
<protein>
    <submittedName>
        <fullName evidence="1">Uncharacterized protein</fullName>
    </submittedName>
</protein>
<dbReference type="InterPro" id="IPR016024">
    <property type="entry name" value="ARM-type_fold"/>
</dbReference>
<dbReference type="GO" id="GO:0003677">
    <property type="term" value="F:DNA binding"/>
    <property type="evidence" value="ECO:0007669"/>
    <property type="project" value="InterPro"/>
</dbReference>
<dbReference type="PANTHER" id="PTHR36498">
    <property type="entry name" value="TATA-BINDING PROTEIN-ASSOCIATED FACTOR 172"/>
    <property type="match status" value="1"/>
</dbReference>
<dbReference type="GO" id="GO:0016887">
    <property type="term" value="F:ATP hydrolysis activity"/>
    <property type="evidence" value="ECO:0007669"/>
    <property type="project" value="InterPro"/>
</dbReference>
<dbReference type="Proteomes" id="UP000652761">
    <property type="component" value="Unassembled WGS sequence"/>
</dbReference>
<dbReference type="EMBL" id="NMUH01000196">
    <property type="protein sequence ID" value="MQL74204.1"/>
    <property type="molecule type" value="Genomic_DNA"/>
</dbReference>
<evidence type="ECO:0000313" key="2">
    <source>
        <dbReference type="Proteomes" id="UP000652761"/>
    </source>
</evidence>
<dbReference type="Gene3D" id="1.25.10.10">
    <property type="entry name" value="Leucine-rich Repeat Variant"/>
    <property type="match status" value="1"/>
</dbReference>
<dbReference type="InterPro" id="IPR011989">
    <property type="entry name" value="ARM-like"/>
</dbReference>
<comment type="caution">
    <text evidence="1">The sequence shown here is derived from an EMBL/GenBank/DDBJ whole genome shotgun (WGS) entry which is preliminary data.</text>
</comment>
<dbReference type="AlphaFoldDB" id="A0A843TY01"/>
<gene>
    <name evidence="1" type="ORF">Taro_006575</name>
</gene>
<sequence>MLLRYPVAAAASPFGSRTQIPVVDNLVSPYLRSKNWDTRVAAAHAVGAVAENVKHSSLAELLSLMEEEMLASGVSDGAKDVATACSNFHCNVVASLSFRSFGISRVLEFGSPLVASGGQIY</sequence>
<dbReference type="PANTHER" id="PTHR36498:SF1">
    <property type="entry name" value="TATA-BINDING PROTEIN-ASSOCIATED FACTOR 172"/>
    <property type="match status" value="1"/>
</dbReference>
<dbReference type="SUPFAM" id="SSF48371">
    <property type="entry name" value="ARM repeat"/>
    <property type="match status" value="1"/>
</dbReference>
<dbReference type="GO" id="GO:0017025">
    <property type="term" value="F:TBP-class protein binding"/>
    <property type="evidence" value="ECO:0007669"/>
    <property type="project" value="InterPro"/>
</dbReference>
<accession>A0A843TY01</accession>
<dbReference type="InterPro" id="IPR044972">
    <property type="entry name" value="Mot1"/>
</dbReference>